<dbReference type="RefSeq" id="XP_019916029.1">
    <property type="nucleotide sequence ID" value="XM_020060369.1"/>
</dbReference>
<dbReference type="OrthoDB" id="376328at2759"/>
<dbReference type="VEuPathDB" id="PlasmoDB:PCOAH_00035780"/>
<feature type="domain" description="Schizont-infected cell agglutination extracellular beta" evidence="2">
    <location>
        <begin position="13"/>
        <end position="138"/>
    </location>
</feature>
<evidence type="ECO:0000259" key="3">
    <source>
        <dbReference type="Pfam" id="PF12879"/>
    </source>
</evidence>
<sequence>MSLHKYYLYLRTDIWNDMEKRINPLAEAMSNTDAAVDNYCTSTDEKNKEACRQIVSGLMHVYKTQGERSSEKSSKGNSRIFHQTMKCAFLNAYADMLENKDPCKPLNGVKEAFNKSTELHKQLCQDDTNCVECIREKNLGCTVKVRGNLLNNYFFIGKKRKRYKRAPQVSGPPSLEEQLLDRVDDQDDGPHVYTLVKERRQPRSLPTGRTKRPKKRVPGLRAGRRGVGHRMIIDIHLEVLDECQKGDLHSRKEDFFEILIQAFMGSNFIKEENIPKEDVPKKEDQSSDSGFSVDVPKKGSS</sequence>
<dbReference type="Pfam" id="PF12878">
    <property type="entry name" value="SICA_beta"/>
    <property type="match status" value="1"/>
</dbReference>
<feature type="region of interest" description="Disordered" evidence="1">
    <location>
        <begin position="271"/>
        <end position="301"/>
    </location>
</feature>
<evidence type="ECO:0000259" key="2">
    <source>
        <dbReference type="Pfam" id="PF12878"/>
    </source>
</evidence>
<name>A0A1B1E2U4_9APIC</name>
<feature type="compositionally biased region" description="Basic residues" evidence="1">
    <location>
        <begin position="209"/>
        <end position="221"/>
    </location>
</feature>
<dbReference type="GeneID" id="30910309"/>
<dbReference type="InterPro" id="IPR024288">
    <property type="entry name" value="SICA_C"/>
</dbReference>
<dbReference type="AlphaFoldDB" id="A0A1B1E2U4"/>
<feature type="compositionally biased region" description="Basic and acidic residues" evidence="1">
    <location>
        <begin position="271"/>
        <end position="285"/>
    </location>
</feature>
<feature type="region of interest" description="Disordered" evidence="1">
    <location>
        <begin position="197"/>
        <end position="221"/>
    </location>
</feature>
<accession>A0A1B1E2U4</accession>
<dbReference type="KEGG" id="pcot:PCOAH_00035780"/>
<evidence type="ECO:0000313" key="5">
    <source>
        <dbReference type="Proteomes" id="UP000092716"/>
    </source>
</evidence>
<dbReference type="Proteomes" id="UP000092716">
    <property type="component" value="Chromosome 11"/>
</dbReference>
<dbReference type="InterPro" id="IPR024285">
    <property type="entry name" value="SICA_extracell_b"/>
</dbReference>
<keyword evidence="5" id="KW-1185">Reference proteome</keyword>
<proteinExistence type="predicted"/>
<dbReference type="EMBL" id="CP016249">
    <property type="protein sequence ID" value="ANQ09334.1"/>
    <property type="molecule type" value="Genomic_DNA"/>
</dbReference>
<dbReference type="Pfam" id="PF12879">
    <property type="entry name" value="SICA_C"/>
    <property type="match status" value="1"/>
</dbReference>
<feature type="domain" description="Schizont-infected cell agglutination C-terminal" evidence="3">
    <location>
        <begin position="156"/>
        <end position="279"/>
    </location>
</feature>
<gene>
    <name evidence="4" type="ORF">PCOAH_00035780</name>
</gene>
<organism evidence="4 5">
    <name type="scientific">Plasmodium coatneyi</name>
    <dbReference type="NCBI Taxonomy" id="208452"/>
    <lineage>
        <taxon>Eukaryota</taxon>
        <taxon>Sar</taxon>
        <taxon>Alveolata</taxon>
        <taxon>Apicomplexa</taxon>
        <taxon>Aconoidasida</taxon>
        <taxon>Haemosporida</taxon>
        <taxon>Plasmodiidae</taxon>
        <taxon>Plasmodium</taxon>
    </lineage>
</organism>
<evidence type="ECO:0000256" key="1">
    <source>
        <dbReference type="SAM" id="MobiDB-lite"/>
    </source>
</evidence>
<evidence type="ECO:0000313" key="4">
    <source>
        <dbReference type="EMBL" id="ANQ09334.1"/>
    </source>
</evidence>
<protein>
    <submittedName>
        <fullName evidence="4">SICA antigen</fullName>
    </submittedName>
</protein>
<reference evidence="5" key="1">
    <citation type="submission" date="2016-06" db="EMBL/GenBank/DDBJ databases">
        <title>First high quality genome sequence of Plasmodium coatneyi using continuous long reads from single molecule, real-time sequencing.</title>
        <authorList>
            <person name="Chien J.-T."/>
            <person name="Pakala S.B."/>
            <person name="Geraldo J.A."/>
            <person name="Lapp S.A."/>
            <person name="Barnwell J.W."/>
            <person name="Kissinger J.C."/>
            <person name="Galinski M.R."/>
            <person name="Humphrey J.C."/>
        </authorList>
    </citation>
    <scope>NUCLEOTIDE SEQUENCE [LARGE SCALE GENOMIC DNA]</scope>
    <source>
        <strain evidence="5">Hackeri</strain>
    </source>
</reference>